<dbReference type="EMBL" id="MTKS01000424">
    <property type="protein sequence ID" value="RWX49946.1"/>
    <property type="molecule type" value="Genomic_DNA"/>
</dbReference>
<organism evidence="2 3">
    <name type="scientific">Candidatus Electrothrix marina</name>
    <dbReference type="NCBI Taxonomy" id="1859130"/>
    <lineage>
        <taxon>Bacteria</taxon>
        <taxon>Pseudomonadati</taxon>
        <taxon>Thermodesulfobacteriota</taxon>
        <taxon>Desulfobulbia</taxon>
        <taxon>Desulfobulbales</taxon>
        <taxon>Desulfobulbaceae</taxon>
        <taxon>Candidatus Electrothrix</taxon>
    </lineage>
</organism>
<dbReference type="Proteomes" id="UP000288892">
    <property type="component" value="Unassembled WGS sequence"/>
</dbReference>
<sequence>MKVLVDTNVILDIALNREPFVEQAVKFFKEAQRHSIRLVMTATTITDLYYITGRAKGRETALSFIGDLLCFFDVASVDKEVIIQALQSDMSNFEDAVQAYSAKQKNISILITRNEKDFLGSGLEVHTPKTFLQKIQP</sequence>
<proteinExistence type="predicted"/>
<evidence type="ECO:0000313" key="2">
    <source>
        <dbReference type="EMBL" id="RWX49946.1"/>
    </source>
</evidence>
<gene>
    <name evidence="2" type="ORF">VU01_14242</name>
</gene>
<dbReference type="Gene3D" id="3.40.50.1010">
    <property type="entry name" value="5'-nuclease"/>
    <property type="match status" value="1"/>
</dbReference>
<name>A0A444JA37_9BACT</name>
<keyword evidence="3" id="KW-1185">Reference proteome</keyword>
<dbReference type="Pfam" id="PF13470">
    <property type="entry name" value="PIN_3"/>
    <property type="match status" value="1"/>
</dbReference>
<reference evidence="2 3" key="1">
    <citation type="submission" date="2017-01" db="EMBL/GenBank/DDBJ databases">
        <title>The cable genome- insights into the physiology and evolution of filamentous bacteria capable of sulfide oxidation via long distance electron transfer.</title>
        <authorList>
            <person name="Schreiber L."/>
            <person name="Bjerg J.T."/>
            <person name="Boggild A."/>
            <person name="Van De Vossenberg J."/>
            <person name="Meysman F."/>
            <person name="Nielsen L.P."/>
            <person name="Schramm A."/>
            <person name="Kjeldsen K.U."/>
        </authorList>
    </citation>
    <scope>NUCLEOTIDE SEQUENCE [LARGE SCALE GENOMIC DNA]</scope>
    <source>
        <strain evidence="2">A5</strain>
    </source>
</reference>
<dbReference type="SUPFAM" id="SSF88723">
    <property type="entry name" value="PIN domain-like"/>
    <property type="match status" value="1"/>
</dbReference>
<dbReference type="InterPro" id="IPR029060">
    <property type="entry name" value="PIN-like_dom_sf"/>
</dbReference>
<dbReference type="InterPro" id="IPR002716">
    <property type="entry name" value="PIN_dom"/>
</dbReference>
<dbReference type="AlphaFoldDB" id="A0A444JA37"/>
<evidence type="ECO:0000259" key="1">
    <source>
        <dbReference type="Pfam" id="PF13470"/>
    </source>
</evidence>
<accession>A0A444JA37</accession>
<evidence type="ECO:0000313" key="3">
    <source>
        <dbReference type="Proteomes" id="UP000288892"/>
    </source>
</evidence>
<protein>
    <submittedName>
        <fullName evidence="2">Putative nucleic acid-binding protein, contains PIN domain</fullName>
    </submittedName>
</protein>
<comment type="caution">
    <text evidence="2">The sequence shown here is derived from an EMBL/GenBank/DDBJ whole genome shotgun (WGS) entry which is preliminary data.</text>
</comment>
<feature type="domain" description="PIN" evidence="1">
    <location>
        <begin position="2"/>
        <end position="115"/>
    </location>
</feature>